<dbReference type="GO" id="GO:0005506">
    <property type="term" value="F:iron ion binding"/>
    <property type="evidence" value="ECO:0007669"/>
    <property type="project" value="InterPro"/>
</dbReference>
<dbReference type="InterPro" id="IPR024934">
    <property type="entry name" value="Rubredoxin-like_dom"/>
</dbReference>
<proteinExistence type="predicted"/>
<dbReference type="CDD" id="cd01041">
    <property type="entry name" value="Rubrerythrin"/>
    <property type="match status" value="1"/>
</dbReference>
<dbReference type="SUPFAM" id="SSF47240">
    <property type="entry name" value="Ferritin-like"/>
    <property type="match status" value="1"/>
</dbReference>
<dbReference type="PROSITE" id="PS50905">
    <property type="entry name" value="FERRITIN_LIKE"/>
    <property type="match status" value="1"/>
</dbReference>
<dbReference type="Gene3D" id="1.20.1260.10">
    <property type="match status" value="1"/>
</dbReference>
<keyword evidence="2" id="KW-0249">Electron transport</keyword>
<dbReference type="InterPro" id="IPR009078">
    <property type="entry name" value="Ferritin-like_SF"/>
</dbReference>
<evidence type="ECO:0000259" key="4">
    <source>
        <dbReference type="PROSITE" id="PS50905"/>
    </source>
</evidence>
<dbReference type="Proteomes" id="UP000184076">
    <property type="component" value="Unassembled WGS sequence"/>
</dbReference>
<feature type="domain" description="Ferritin-like diiron" evidence="4">
    <location>
        <begin position="1"/>
        <end position="128"/>
    </location>
</feature>
<dbReference type="OrthoDB" id="9799749at2"/>
<dbReference type="Pfam" id="PF02915">
    <property type="entry name" value="Rubrerythrin"/>
    <property type="match status" value="1"/>
</dbReference>
<dbReference type="Gene3D" id="2.20.28.10">
    <property type="match status" value="1"/>
</dbReference>
<dbReference type="GO" id="GO:0016491">
    <property type="term" value="F:oxidoreductase activity"/>
    <property type="evidence" value="ECO:0007669"/>
    <property type="project" value="InterPro"/>
</dbReference>
<dbReference type="AlphaFoldDB" id="A0A1M5AEJ9"/>
<dbReference type="STRING" id="1121391.SAMN02745206_01685"/>
<dbReference type="SUPFAM" id="SSF57802">
    <property type="entry name" value="Rubredoxin-like"/>
    <property type="match status" value="1"/>
</dbReference>
<dbReference type="PANTHER" id="PTHR33746:SF4">
    <property type="entry name" value="RUBRERYTHRIN"/>
    <property type="match status" value="1"/>
</dbReference>
<sequence>MSKVEEHLKEAFAGESQANRKYLAFAEKAREEGYPGVAKLFEAAAAAETIHAHKHLRVLKGIRSTKENLQEAIAGETHEFKSMYPQMIEDAKAEGHRQAEISFTYANEVEKVHASLYEEALKDPENFPVKDWFLCPICGYTVADEPPERCPVCGAKKEKFFKVE</sequence>
<dbReference type="InterPro" id="IPR048574">
    <property type="entry name" value="RUBY_RBDX"/>
</dbReference>
<protein>
    <submittedName>
        <fullName evidence="5">Rubrerythrin</fullName>
    </submittedName>
</protein>
<evidence type="ECO:0000259" key="3">
    <source>
        <dbReference type="PROSITE" id="PS50903"/>
    </source>
</evidence>
<dbReference type="PROSITE" id="PS50903">
    <property type="entry name" value="RUBREDOXIN_LIKE"/>
    <property type="match status" value="1"/>
</dbReference>
<evidence type="ECO:0000256" key="2">
    <source>
        <dbReference type="ARBA" id="ARBA00022982"/>
    </source>
</evidence>
<gene>
    <name evidence="5" type="ORF">SAMN02745206_01685</name>
</gene>
<keyword evidence="1" id="KW-0813">Transport</keyword>
<name>A0A1M5AEJ9_9BACT</name>
<dbReference type="RefSeq" id="WP_073038552.1">
    <property type="nucleotide sequence ID" value="NZ_FQVB01000014.1"/>
</dbReference>
<dbReference type="InterPro" id="IPR009040">
    <property type="entry name" value="Ferritin-like_diiron"/>
</dbReference>
<evidence type="ECO:0000256" key="1">
    <source>
        <dbReference type="ARBA" id="ARBA00022448"/>
    </source>
</evidence>
<evidence type="ECO:0000313" key="6">
    <source>
        <dbReference type="Proteomes" id="UP000184076"/>
    </source>
</evidence>
<organism evidence="5 6">
    <name type="scientific">Desulfacinum infernum DSM 9756</name>
    <dbReference type="NCBI Taxonomy" id="1121391"/>
    <lineage>
        <taxon>Bacteria</taxon>
        <taxon>Pseudomonadati</taxon>
        <taxon>Thermodesulfobacteriota</taxon>
        <taxon>Syntrophobacteria</taxon>
        <taxon>Syntrophobacterales</taxon>
        <taxon>Syntrophobacteraceae</taxon>
        <taxon>Desulfacinum</taxon>
    </lineage>
</organism>
<keyword evidence="6" id="KW-1185">Reference proteome</keyword>
<dbReference type="PANTHER" id="PTHR33746">
    <property type="entry name" value="RUBRERYTHRIN"/>
    <property type="match status" value="1"/>
</dbReference>
<evidence type="ECO:0000313" key="5">
    <source>
        <dbReference type="EMBL" id="SHF28653.1"/>
    </source>
</evidence>
<dbReference type="Pfam" id="PF21349">
    <property type="entry name" value="RUBY_RBDX"/>
    <property type="match status" value="1"/>
</dbReference>
<accession>A0A1M5AEJ9</accession>
<dbReference type="InterPro" id="IPR003251">
    <property type="entry name" value="Rr_diiron-bd_dom"/>
</dbReference>
<reference evidence="6" key="1">
    <citation type="submission" date="2016-11" db="EMBL/GenBank/DDBJ databases">
        <authorList>
            <person name="Varghese N."/>
            <person name="Submissions S."/>
        </authorList>
    </citation>
    <scope>NUCLEOTIDE SEQUENCE [LARGE SCALE GENOMIC DNA]</scope>
    <source>
        <strain evidence="6">DSM 9756</strain>
    </source>
</reference>
<dbReference type="EMBL" id="FQVB01000014">
    <property type="protein sequence ID" value="SHF28653.1"/>
    <property type="molecule type" value="Genomic_DNA"/>
</dbReference>
<dbReference type="InterPro" id="IPR052753">
    <property type="entry name" value="Rbr2/Nigerythrin"/>
</dbReference>
<dbReference type="InterPro" id="IPR012347">
    <property type="entry name" value="Ferritin-like"/>
</dbReference>
<feature type="domain" description="Rubredoxin-like" evidence="3">
    <location>
        <begin position="130"/>
        <end position="163"/>
    </location>
</feature>